<evidence type="ECO:0008006" key="4">
    <source>
        <dbReference type="Google" id="ProtNLM"/>
    </source>
</evidence>
<evidence type="ECO:0000256" key="1">
    <source>
        <dbReference type="SAM" id="Phobius"/>
    </source>
</evidence>
<proteinExistence type="predicted"/>
<protein>
    <recommendedName>
        <fullName evidence="4">DUF1345 domain-containing protein</fullName>
    </recommendedName>
</protein>
<organism evidence="2 3">
    <name type="scientific">Pseudonocardia xishanensis</name>
    <dbReference type="NCBI Taxonomy" id="630995"/>
    <lineage>
        <taxon>Bacteria</taxon>
        <taxon>Bacillati</taxon>
        <taxon>Actinomycetota</taxon>
        <taxon>Actinomycetes</taxon>
        <taxon>Pseudonocardiales</taxon>
        <taxon>Pseudonocardiaceae</taxon>
        <taxon>Pseudonocardia</taxon>
    </lineage>
</organism>
<accession>A0ABP8RQX4</accession>
<gene>
    <name evidence="2" type="ORF">GCM10023175_25340</name>
</gene>
<keyword evidence="1" id="KW-0812">Transmembrane</keyword>
<comment type="caution">
    <text evidence="2">The sequence shown here is derived from an EMBL/GenBank/DDBJ whole genome shotgun (WGS) entry which is preliminary data.</text>
</comment>
<name>A0ABP8RQX4_9PSEU</name>
<evidence type="ECO:0000313" key="2">
    <source>
        <dbReference type="EMBL" id="GAA4545478.1"/>
    </source>
</evidence>
<reference evidence="3" key="1">
    <citation type="journal article" date="2019" name="Int. J. Syst. Evol. Microbiol.">
        <title>The Global Catalogue of Microorganisms (GCM) 10K type strain sequencing project: providing services to taxonomists for standard genome sequencing and annotation.</title>
        <authorList>
            <consortium name="The Broad Institute Genomics Platform"/>
            <consortium name="The Broad Institute Genome Sequencing Center for Infectious Disease"/>
            <person name="Wu L."/>
            <person name="Ma J."/>
        </authorList>
    </citation>
    <scope>NUCLEOTIDE SEQUENCE [LARGE SCALE GENOMIC DNA]</scope>
    <source>
        <strain evidence="3">JCM 17906</strain>
    </source>
</reference>
<dbReference type="RefSeq" id="WP_345416452.1">
    <property type="nucleotide sequence ID" value="NZ_BAABGT010000031.1"/>
</dbReference>
<feature type="transmembrane region" description="Helical" evidence="1">
    <location>
        <begin position="201"/>
        <end position="220"/>
    </location>
</feature>
<keyword evidence="1" id="KW-0472">Membrane</keyword>
<feature type="transmembrane region" description="Helical" evidence="1">
    <location>
        <begin position="113"/>
        <end position="132"/>
    </location>
</feature>
<keyword evidence="1" id="KW-1133">Transmembrane helix</keyword>
<keyword evidence="3" id="KW-1185">Reference proteome</keyword>
<feature type="transmembrane region" description="Helical" evidence="1">
    <location>
        <begin position="78"/>
        <end position="101"/>
    </location>
</feature>
<sequence length="224" mass="24354">MRQEEPAWRRVTAAKDLEYRWPATVTVLVAVGIQLLLPETVTPQVRWVLPALELAFLVVLVASDPVRISRRTIVARRAGLALAAVVGVANAWSVVLLVRAIVTGTSGDAPTLLLSGAGVWLTNVIAFALVFWELDRGGPAARAHGEQDLPDFLFAQMQSPDLAPRDWEPHFVDYLFLAFTNATAFSPTDVLPMSRRAKLTMMLQSTVALAVTGFVVARAVNVLS</sequence>
<evidence type="ECO:0000313" key="3">
    <source>
        <dbReference type="Proteomes" id="UP001501598"/>
    </source>
</evidence>
<dbReference type="EMBL" id="BAABGT010000031">
    <property type="protein sequence ID" value="GAA4545478.1"/>
    <property type="molecule type" value="Genomic_DNA"/>
</dbReference>
<dbReference type="Proteomes" id="UP001501598">
    <property type="component" value="Unassembled WGS sequence"/>
</dbReference>